<reference evidence="10 11" key="1">
    <citation type="submission" date="2012-02" db="EMBL/GenBank/DDBJ databases">
        <title>Complete sequence of chromosome of Singulisphaera acidiphila DSM 18658.</title>
        <authorList>
            <consortium name="US DOE Joint Genome Institute (JGI-PGF)"/>
            <person name="Lucas S."/>
            <person name="Copeland A."/>
            <person name="Lapidus A."/>
            <person name="Glavina del Rio T."/>
            <person name="Dalin E."/>
            <person name="Tice H."/>
            <person name="Bruce D."/>
            <person name="Goodwin L."/>
            <person name="Pitluck S."/>
            <person name="Peters L."/>
            <person name="Ovchinnikova G."/>
            <person name="Chertkov O."/>
            <person name="Kyrpides N."/>
            <person name="Mavromatis K."/>
            <person name="Ivanova N."/>
            <person name="Brettin T."/>
            <person name="Detter J.C."/>
            <person name="Han C."/>
            <person name="Larimer F."/>
            <person name="Land M."/>
            <person name="Hauser L."/>
            <person name="Markowitz V."/>
            <person name="Cheng J.-F."/>
            <person name="Hugenholtz P."/>
            <person name="Woyke T."/>
            <person name="Wu D."/>
            <person name="Tindall B."/>
            <person name="Pomrenke H."/>
            <person name="Brambilla E."/>
            <person name="Klenk H.-P."/>
            <person name="Eisen J.A."/>
        </authorList>
    </citation>
    <scope>NUCLEOTIDE SEQUENCE [LARGE SCALE GENOMIC DNA]</scope>
    <source>
        <strain evidence="11">ATCC BAA-1392 / DSM 18658 / VKM B-2454 / MOB10</strain>
    </source>
</reference>
<evidence type="ECO:0000256" key="4">
    <source>
        <dbReference type="ARBA" id="ARBA00022958"/>
    </source>
</evidence>
<dbReference type="GO" id="GO:0005829">
    <property type="term" value="C:cytosol"/>
    <property type="evidence" value="ECO:0007669"/>
    <property type="project" value="TreeGrafter"/>
</dbReference>
<feature type="binding site" evidence="6">
    <location>
        <position position="238"/>
    </location>
    <ligand>
        <name>Mg(2+)</name>
        <dbReference type="ChEBI" id="CHEBI:18420"/>
    </ligand>
</feature>
<keyword evidence="3 6" id="KW-0547">Nucleotide-binding</keyword>
<feature type="binding site" evidence="6">
    <location>
        <begin position="234"/>
        <end position="239"/>
    </location>
    <ligand>
        <name>GTP</name>
        <dbReference type="ChEBI" id="CHEBI:37565"/>
    </ligand>
</feature>
<feature type="binding site" evidence="6">
    <location>
        <begin position="253"/>
        <end position="259"/>
    </location>
    <ligand>
        <name>GTP</name>
        <dbReference type="ChEBI" id="CHEBI:37565"/>
    </ligand>
</feature>
<dbReference type="EC" id="3.6.-.-" evidence="6"/>
<dbReference type="GO" id="GO:0003924">
    <property type="term" value="F:GTPase activity"/>
    <property type="evidence" value="ECO:0007669"/>
    <property type="project" value="UniProtKB-UniRule"/>
</dbReference>
<proteinExistence type="inferred from homology"/>
<dbReference type="InterPro" id="IPR027417">
    <property type="entry name" value="P-loop_NTPase"/>
</dbReference>
<dbReference type="KEGG" id="saci:Sinac_0797"/>
<evidence type="ECO:0000256" key="2">
    <source>
        <dbReference type="ARBA" id="ARBA00022694"/>
    </source>
</evidence>
<dbReference type="InterPro" id="IPR018948">
    <property type="entry name" value="GTP-bd_TrmE_N"/>
</dbReference>
<feature type="domain" description="G" evidence="7">
    <location>
        <begin position="226"/>
        <end position="308"/>
    </location>
</feature>
<protein>
    <recommendedName>
        <fullName evidence="6">tRNA modification GTPase MnmE</fullName>
        <ecNumber evidence="6">3.6.-.-</ecNumber>
    </recommendedName>
</protein>
<gene>
    <name evidence="6" type="primary">mnmE</name>
    <name evidence="6" type="synonym">trmE</name>
    <name evidence="10" type="ordered locus">Sinac_0797</name>
</gene>
<dbReference type="eggNOG" id="COG0486">
    <property type="taxonomic scope" value="Bacteria"/>
</dbReference>
<dbReference type="Gene3D" id="3.40.50.300">
    <property type="entry name" value="P-loop containing nucleotide triphosphate hydrolases"/>
    <property type="match status" value="1"/>
</dbReference>
<keyword evidence="11" id="KW-1185">Reference proteome</keyword>
<dbReference type="HAMAP" id="MF_00379">
    <property type="entry name" value="GTPase_MnmE"/>
    <property type="match status" value="1"/>
</dbReference>
<keyword evidence="6" id="KW-0479">Metal-binding</keyword>
<evidence type="ECO:0000256" key="5">
    <source>
        <dbReference type="ARBA" id="ARBA00023134"/>
    </source>
</evidence>
<evidence type="ECO:0000259" key="9">
    <source>
        <dbReference type="Pfam" id="PF12631"/>
    </source>
</evidence>
<dbReference type="PANTHER" id="PTHR42714">
    <property type="entry name" value="TRNA MODIFICATION GTPASE GTPBP3"/>
    <property type="match status" value="1"/>
</dbReference>
<comment type="similarity">
    <text evidence="1 6">Belongs to the TRAFAC class TrmE-Era-EngA-EngB-Septin-like GTPase superfamily. TrmE GTPase family.</text>
</comment>
<comment type="subunit">
    <text evidence="6">Homodimer. Heterotetramer of two MnmE and two MnmG subunits.</text>
</comment>
<accession>L0D969</accession>
<feature type="binding site" evidence="6">
    <location>
        <begin position="278"/>
        <end position="281"/>
    </location>
    <ligand>
        <name>GTP</name>
        <dbReference type="ChEBI" id="CHEBI:37565"/>
    </ligand>
</feature>
<dbReference type="InterPro" id="IPR004520">
    <property type="entry name" value="GTPase_MnmE"/>
</dbReference>
<dbReference type="Pfam" id="PF12631">
    <property type="entry name" value="MnmE_helical"/>
    <property type="match status" value="1"/>
</dbReference>
<sequence>MSTLDLTDTIAAVASPPGPGFRGLIRLTGPDAFSIALGRFSADDDRLLPRLPERRSGRLTVTGLRPMLPAAIALWPGPRTYTGQPLAEIHTVGSPPLVNLVLADCLAQGARHAEPGEFTLRAFLSGRIDLTRAEAVLGVIDAQTPAQLDTALRQLAGGLAGPITALRDRLLDVLAHLEANLDFAEESDVDPLGRAVLADDLAREGAEMIALAKRLQGRDRADGHPRVVLAGPPNAGKSRLFNALLGQAHAIVSPQAGTTRDYLSALCECDGLTVELVDTAGVEPASGPIEGQAQSFGADQAARADLLIDCRSSDTTTAPSWPIAPDRPRLLVRTKSDIDPSLDDPEFLATSAATGAGLDELRRAVSAALRSQAADGDLPASTGARCRESLERAGQALRSAADTILLNGGDELVAIDLRQAVDELGKVVGAVVTDDILDRIFRRFCIGK</sequence>
<feature type="binding site" evidence="6">
    <location>
        <position position="259"/>
    </location>
    <ligand>
        <name>Mg(2+)</name>
        <dbReference type="ChEBI" id="CHEBI:18420"/>
    </ligand>
</feature>
<dbReference type="InterPro" id="IPR025867">
    <property type="entry name" value="MnmE_helical"/>
</dbReference>
<feature type="binding site" evidence="6">
    <location>
        <position position="448"/>
    </location>
    <ligand>
        <name>(6S)-5-formyl-5,6,7,8-tetrahydrofolate</name>
        <dbReference type="ChEBI" id="CHEBI:57457"/>
    </ligand>
</feature>
<dbReference type="GO" id="GO:0046872">
    <property type="term" value="F:metal ion binding"/>
    <property type="evidence" value="ECO:0007669"/>
    <property type="project" value="UniProtKB-KW"/>
</dbReference>
<comment type="cofactor">
    <cofactor evidence="6">
        <name>K(+)</name>
        <dbReference type="ChEBI" id="CHEBI:29103"/>
    </cofactor>
    <text evidence="6">Binds 1 potassium ion per subunit.</text>
</comment>
<dbReference type="CDD" id="cd14858">
    <property type="entry name" value="TrmE_N"/>
    <property type="match status" value="1"/>
</dbReference>
<feature type="binding site" evidence="6">
    <location>
        <position position="88"/>
    </location>
    <ligand>
        <name>(6S)-5-formyl-5,6,7,8-tetrahydrofolate</name>
        <dbReference type="ChEBI" id="CHEBI:57457"/>
    </ligand>
</feature>
<dbReference type="SUPFAM" id="SSF103025">
    <property type="entry name" value="Folate-binding domain"/>
    <property type="match status" value="1"/>
</dbReference>
<dbReference type="HOGENOM" id="CLU_019624_4_1_0"/>
<dbReference type="InterPro" id="IPR006073">
    <property type="entry name" value="GTP-bd"/>
</dbReference>
<evidence type="ECO:0000313" key="11">
    <source>
        <dbReference type="Proteomes" id="UP000010798"/>
    </source>
</evidence>
<dbReference type="Pfam" id="PF01926">
    <property type="entry name" value="MMR_HSR1"/>
    <property type="match status" value="1"/>
</dbReference>
<dbReference type="Proteomes" id="UP000010798">
    <property type="component" value="Chromosome"/>
</dbReference>
<dbReference type="EMBL" id="CP003364">
    <property type="protein sequence ID" value="AGA25206.1"/>
    <property type="molecule type" value="Genomic_DNA"/>
</dbReference>
<feature type="binding site" evidence="6">
    <location>
        <position position="127"/>
    </location>
    <ligand>
        <name>(6S)-5-formyl-5,6,7,8-tetrahydrofolate</name>
        <dbReference type="ChEBI" id="CHEBI:57457"/>
    </ligand>
</feature>
<keyword evidence="6" id="KW-0378">Hydrolase</keyword>
<keyword evidence="6" id="KW-0963">Cytoplasm</keyword>
<dbReference type="Pfam" id="PF10396">
    <property type="entry name" value="TrmE_N"/>
    <property type="match status" value="1"/>
</dbReference>
<evidence type="ECO:0000256" key="3">
    <source>
        <dbReference type="ARBA" id="ARBA00022741"/>
    </source>
</evidence>
<comment type="caution">
    <text evidence="6">Lacks conserved residue(s) required for the propagation of feature annotation.</text>
</comment>
<dbReference type="GO" id="GO:0002098">
    <property type="term" value="P:tRNA wobble uridine modification"/>
    <property type="evidence" value="ECO:0007669"/>
    <property type="project" value="TreeGrafter"/>
</dbReference>
<dbReference type="STRING" id="886293.Sinac_0797"/>
<organism evidence="10 11">
    <name type="scientific">Singulisphaera acidiphila (strain ATCC BAA-1392 / DSM 18658 / VKM B-2454 / MOB10)</name>
    <dbReference type="NCBI Taxonomy" id="886293"/>
    <lineage>
        <taxon>Bacteria</taxon>
        <taxon>Pseudomonadati</taxon>
        <taxon>Planctomycetota</taxon>
        <taxon>Planctomycetia</taxon>
        <taxon>Isosphaerales</taxon>
        <taxon>Isosphaeraceae</taxon>
        <taxon>Singulisphaera</taxon>
    </lineage>
</organism>
<evidence type="ECO:0000259" key="7">
    <source>
        <dbReference type="Pfam" id="PF01926"/>
    </source>
</evidence>
<keyword evidence="5 6" id="KW-0342">GTP-binding</keyword>
<evidence type="ECO:0000313" key="10">
    <source>
        <dbReference type="EMBL" id="AGA25206.1"/>
    </source>
</evidence>
<dbReference type="RefSeq" id="WP_015244386.1">
    <property type="nucleotide sequence ID" value="NC_019892.1"/>
</dbReference>
<dbReference type="InterPro" id="IPR005225">
    <property type="entry name" value="Small_GTP-bd"/>
</dbReference>
<name>L0D969_SINAD</name>
<evidence type="ECO:0000256" key="6">
    <source>
        <dbReference type="HAMAP-Rule" id="MF_00379"/>
    </source>
</evidence>
<dbReference type="Gene3D" id="1.20.120.430">
    <property type="entry name" value="tRNA modification GTPase MnmE domain 2"/>
    <property type="match status" value="1"/>
</dbReference>
<keyword evidence="4 6" id="KW-0630">Potassium</keyword>
<keyword evidence="2 6" id="KW-0819">tRNA processing</keyword>
<comment type="function">
    <text evidence="6">Exhibits a very high intrinsic GTPase hydrolysis rate. Involved in the addition of a carboxymethylaminomethyl (cmnm) group at the wobble position (U34) of certain tRNAs, forming tRNA-cmnm(5)s(2)U34.</text>
</comment>
<dbReference type="NCBIfam" id="TIGR00231">
    <property type="entry name" value="small_GTP"/>
    <property type="match status" value="1"/>
</dbReference>
<dbReference type="InterPro" id="IPR027266">
    <property type="entry name" value="TrmE/GcvT-like"/>
</dbReference>
<evidence type="ECO:0000256" key="1">
    <source>
        <dbReference type="ARBA" id="ARBA00011043"/>
    </source>
</evidence>
<comment type="subcellular location">
    <subcellularLocation>
        <location evidence="6">Cytoplasm</location>
    </subcellularLocation>
</comment>
<evidence type="ECO:0000259" key="8">
    <source>
        <dbReference type="Pfam" id="PF10396"/>
    </source>
</evidence>
<dbReference type="GO" id="GO:0030488">
    <property type="term" value="P:tRNA methylation"/>
    <property type="evidence" value="ECO:0007669"/>
    <property type="project" value="TreeGrafter"/>
</dbReference>
<dbReference type="AlphaFoldDB" id="L0D969"/>
<dbReference type="PANTHER" id="PTHR42714:SF2">
    <property type="entry name" value="TRNA MODIFICATION GTPASE GTPBP3, MITOCHONDRIAL"/>
    <property type="match status" value="1"/>
</dbReference>
<dbReference type="GO" id="GO:0005525">
    <property type="term" value="F:GTP binding"/>
    <property type="evidence" value="ECO:0007669"/>
    <property type="project" value="UniProtKB-UniRule"/>
</dbReference>
<dbReference type="InterPro" id="IPR027368">
    <property type="entry name" value="MnmE_dom2"/>
</dbReference>
<dbReference type="SUPFAM" id="SSF116878">
    <property type="entry name" value="TrmE connector domain"/>
    <property type="match status" value="1"/>
</dbReference>
<keyword evidence="6" id="KW-0460">Magnesium</keyword>
<feature type="domain" description="GTP-binding protein TrmE N-terminal" evidence="8">
    <location>
        <begin position="9"/>
        <end position="127"/>
    </location>
</feature>
<feature type="binding site" evidence="6">
    <location>
        <position position="26"/>
    </location>
    <ligand>
        <name>(6S)-5-formyl-5,6,7,8-tetrahydrofolate</name>
        <dbReference type="ChEBI" id="CHEBI:57457"/>
    </ligand>
</feature>
<feature type="domain" description="MnmE helical" evidence="9">
    <location>
        <begin position="130"/>
        <end position="445"/>
    </location>
</feature>
<dbReference type="SUPFAM" id="SSF52540">
    <property type="entry name" value="P-loop containing nucleoside triphosphate hydrolases"/>
    <property type="match status" value="1"/>
</dbReference>
<dbReference type="Gene3D" id="3.30.1360.120">
    <property type="entry name" value="Probable tRNA modification gtpase trme, domain 1"/>
    <property type="match status" value="1"/>
</dbReference>